<protein>
    <submittedName>
        <fullName evidence="1">Uncharacterized protein</fullName>
    </submittedName>
</protein>
<dbReference type="Proteomes" id="UP000184231">
    <property type="component" value="Unassembled WGS sequence"/>
</dbReference>
<dbReference type="RefSeq" id="WP_072762738.1">
    <property type="nucleotide sequence ID" value="NZ_FQYX01000001.1"/>
</dbReference>
<organism evidence="1 2">
    <name type="scientific">Arenibacter nanhaiticus</name>
    <dbReference type="NCBI Taxonomy" id="558155"/>
    <lineage>
        <taxon>Bacteria</taxon>
        <taxon>Pseudomonadati</taxon>
        <taxon>Bacteroidota</taxon>
        <taxon>Flavobacteriia</taxon>
        <taxon>Flavobacteriales</taxon>
        <taxon>Flavobacteriaceae</taxon>
        <taxon>Arenibacter</taxon>
    </lineage>
</organism>
<name>A0A1M6ACH7_9FLAO</name>
<dbReference type="AlphaFoldDB" id="A0A1M6ACH7"/>
<gene>
    <name evidence="1" type="ORF">SAMN04487911_101170</name>
</gene>
<dbReference type="OrthoDB" id="952847at2"/>
<evidence type="ECO:0000313" key="1">
    <source>
        <dbReference type="EMBL" id="SHI34088.1"/>
    </source>
</evidence>
<evidence type="ECO:0000313" key="2">
    <source>
        <dbReference type="Proteomes" id="UP000184231"/>
    </source>
</evidence>
<reference evidence="1 2" key="1">
    <citation type="submission" date="2016-11" db="EMBL/GenBank/DDBJ databases">
        <authorList>
            <person name="Jaros S."/>
            <person name="Januszkiewicz K."/>
            <person name="Wedrychowicz H."/>
        </authorList>
    </citation>
    <scope>NUCLEOTIDE SEQUENCE [LARGE SCALE GENOMIC DNA]</scope>
    <source>
        <strain evidence="1 2">CGMCC 1.8863</strain>
    </source>
</reference>
<dbReference type="STRING" id="558155.SAMN04487911_101170"/>
<keyword evidence="2" id="KW-1185">Reference proteome</keyword>
<proteinExistence type="predicted"/>
<dbReference type="EMBL" id="FQYX01000001">
    <property type="protein sequence ID" value="SHI34088.1"/>
    <property type="molecule type" value="Genomic_DNA"/>
</dbReference>
<accession>A0A1M6ACH7</accession>
<sequence length="215" mass="23727">METTKNTPAVMDRKQLIKASILAFVIGGLVLVTTVLPAEYGMDPLGTGKLFGISNIYVQDHEIASAMPMPAVAAMTEKITIDDLGSPAEIVKPIEANSPAPETQFALQSNTFEIVVPARKGIEYKVNMLKYGSTKYEWSTVDNSILYTDFHGEVKEANPPAEVFYESYTIVNTNNMAGTFTAPFEGKQGWYFKNDNNHDVTVVLKLIGQYEVFMP</sequence>